<sequence length="157" mass="18522">MSNILFNHKSACVVHKALEYKIQAKENMIEANIPAITDFFKEELQKEKDVFEHFTGIVFMLSLDKDELRNVNLGRKKAYILMHSLEDLIQVRKKIISENTNEVIFNRKVTLEVKTLAPIKTKIENLWGNKPQKPHSLTKDIKPEDFDRRYLDYYNLL</sequence>
<name>A0A7X0SCM3_9CLOT</name>
<protein>
    <submittedName>
        <fullName evidence="1">Uncharacterized protein</fullName>
    </submittedName>
</protein>
<dbReference type="RefSeq" id="WP_185163527.1">
    <property type="nucleotide sequence ID" value="NZ_JACKWY010000002.1"/>
</dbReference>
<evidence type="ECO:0000313" key="2">
    <source>
        <dbReference type="Proteomes" id="UP000585258"/>
    </source>
</evidence>
<evidence type="ECO:0000313" key="1">
    <source>
        <dbReference type="EMBL" id="MBB6713782.1"/>
    </source>
</evidence>
<reference evidence="1 2" key="1">
    <citation type="submission" date="2020-08" db="EMBL/GenBank/DDBJ databases">
        <title>Clostridia isolated from Swiss meat.</title>
        <authorList>
            <person name="Wambui J."/>
            <person name="Stevens M.J.A."/>
            <person name="Stephan R."/>
        </authorList>
    </citation>
    <scope>NUCLEOTIDE SEQUENCE [LARGE SCALE GENOMIC DNA]</scope>
    <source>
        <strain evidence="1 2">CM001</strain>
    </source>
</reference>
<dbReference type="Proteomes" id="UP000585258">
    <property type="component" value="Unassembled WGS sequence"/>
</dbReference>
<accession>A0A7X0SCM3</accession>
<dbReference type="AlphaFoldDB" id="A0A7X0SCM3"/>
<comment type="caution">
    <text evidence="1">The sequence shown here is derived from an EMBL/GenBank/DDBJ whole genome shotgun (WGS) entry which is preliminary data.</text>
</comment>
<organism evidence="1 2">
    <name type="scientific">Clostridium gasigenes</name>
    <dbReference type="NCBI Taxonomy" id="94869"/>
    <lineage>
        <taxon>Bacteria</taxon>
        <taxon>Bacillati</taxon>
        <taxon>Bacillota</taxon>
        <taxon>Clostridia</taxon>
        <taxon>Eubacteriales</taxon>
        <taxon>Clostridiaceae</taxon>
        <taxon>Clostridium</taxon>
    </lineage>
</organism>
<gene>
    <name evidence="1" type="ORF">H7E68_03395</name>
</gene>
<proteinExistence type="predicted"/>
<dbReference type="EMBL" id="JACKWY010000002">
    <property type="protein sequence ID" value="MBB6713782.1"/>
    <property type="molecule type" value="Genomic_DNA"/>
</dbReference>